<comment type="cofactor">
    <cofactor evidence="1">
        <name>Mg(2+)</name>
        <dbReference type="ChEBI" id="CHEBI:18420"/>
    </cofactor>
</comment>
<protein>
    <recommendedName>
        <fullName evidence="2">diguanylate cyclase</fullName>
        <ecNumber evidence="2">2.7.7.65</ecNumber>
    </recommendedName>
</protein>
<evidence type="ECO:0000313" key="7">
    <source>
        <dbReference type="Proteomes" id="UP000283087"/>
    </source>
</evidence>
<dbReference type="EMBL" id="RQXW01000033">
    <property type="protein sequence ID" value="RTE64239.1"/>
    <property type="molecule type" value="Genomic_DNA"/>
</dbReference>
<dbReference type="PANTHER" id="PTHR45138">
    <property type="entry name" value="REGULATORY COMPONENTS OF SENSORY TRANSDUCTION SYSTEM"/>
    <property type="match status" value="1"/>
</dbReference>
<dbReference type="FunFam" id="3.30.70.270:FF:000001">
    <property type="entry name" value="Diguanylate cyclase domain protein"/>
    <property type="match status" value="1"/>
</dbReference>
<keyword evidence="4" id="KW-0175">Coiled coil</keyword>
<feature type="coiled-coil region" evidence="4">
    <location>
        <begin position="309"/>
        <end position="336"/>
    </location>
</feature>
<proteinExistence type="predicted"/>
<dbReference type="PANTHER" id="PTHR45138:SF9">
    <property type="entry name" value="DIGUANYLATE CYCLASE DGCM-RELATED"/>
    <property type="match status" value="1"/>
</dbReference>
<dbReference type="InterPro" id="IPR048516">
    <property type="entry name" value="DGCcoil"/>
</dbReference>
<dbReference type="PROSITE" id="PS50887">
    <property type="entry name" value="GGDEF"/>
    <property type="match status" value="1"/>
</dbReference>
<organism evidence="6 7">
    <name type="scientific">Amphritea opalescens</name>
    <dbReference type="NCBI Taxonomy" id="2490544"/>
    <lineage>
        <taxon>Bacteria</taxon>
        <taxon>Pseudomonadati</taxon>
        <taxon>Pseudomonadota</taxon>
        <taxon>Gammaproteobacteria</taxon>
        <taxon>Oceanospirillales</taxon>
        <taxon>Oceanospirillaceae</taxon>
        <taxon>Amphritea</taxon>
    </lineage>
</organism>
<comment type="caution">
    <text evidence="6">The sequence shown here is derived from an EMBL/GenBank/DDBJ whole genome shotgun (WGS) entry which is preliminary data.</text>
</comment>
<dbReference type="CDD" id="cd01949">
    <property type="entry name" value="GGDEF"/>
    <property type="match status" value="1"/>
</dbReference>
<dbReference type="Pfam" id="PF20975">
    <property type="entry name" value="DGCcoil"/>
    <property type="match status" value="1"/>
</dbReference>
<dbReference type="Pfam" id="PF00990">
    <property type="entry name" value="GGDEF"/>
    <property type="match status" value="1"/>
</dbReference>
<comment type="catalytic activity">
    <reaction evidence="3">
        <text>2 GTP = 3',3'-c-di-GMP + 2 diphosphate</text>
        <dbReference type="Rhea" id="RHEA:24898"/>
        <dbReference type="ChEBI" id="CHEBI:33019"/>
        <dbReference type="ChEBI" id="CHEBI:37565"/>
        <dbReference type="ChEBI" id="CHEBI:58805"/>
        <dbReference type="EC" id="2.7.7.65"/>
    </reaction>
</comment>
<sequence>MEQDDWKERYKSLSDQMDELQTQFEDQPLQHLLCQMTVALDGQSAQLDHALNLLCTQLKNNQPGSPKVIQLVEKQLRGLDIEQQQQQEALLLGLRKWIYQLRLNLTAEAADQRLKGIEGEMTPFSGQLAVIAKVVNELVELQGPLLADDFNQGHHHAALDGIAQEDEALLQKIGSELLSLIAGLNIPPGDMSLARELVSRIEEGVTLNGLSSIVQDLVGLVSRFNAYNGAEFENYLQNLTGHLVEVQAYVKAGQTDELAADEVVLLTNGIQKDVQSIQTVMQESNDLQQLKSHVSSQLLNIVKSVDLFKEKEERREQRLYERYLQLQRRFEQMEEQTHQMKVHIESERHKALTDSLTSLPNRAGYDEQLHAEFERWKRYGQPFSLAVADLDLFKRINDTYGHQAGDKVLRLIANILTKQSRSTDFVARYGGEEFVILMPGTTAKQAMIAVDKVRQAVAQSPFNFHGDPVQITLSLGLTEVQPEDAIDSLFNRADKALYEAKRLGRNRIELG</sequence>
<evidence type="ECO:0000256" key="1">
    <source>
        <dbReference type="ARBA" id="ARBA00001946"/>
    </source>
</evidence>
<feature type="domain" description="GGDEF" evidence="5">
    <location>
        <begin position="381"/>
        <end position="511"/>
    </location>
</feature>
<dbReference type="InterPro" id="IPR050469">
    <property type="entry name" value="Diguanylate_Cyclase"/>
</dbReference>
<evidence type="ECO:0000259" key="5">
    <source>
        <dbReference type="PROSITE" id="PS50887"/>
    </source>
</evidence>
<dbReference type="InterPro" id="IPR043128">
    <property type="entry name" value="Rev_trsase/Diguanyl_cyclase"/>
</dbReference>
<evidence type="ECO:0000256" key="4">
    <source>
        <dbReference type="SAM" id="Coils"/>
    </source>
</evidence>
<evidence type="ECO:0000313" key="6">
    <source>
        <dbReference type="EMBL" id="RTE64239.1"/>
    </source>
</evidence>
<dbReference type="SUPFAM" id="SSF55073">
    <property type="entry name" value="Nucleotide cyclase"/>
    <property type="match status" value="1"/>
</dbReference>
<name>A0A430KL81_9GAMM</name>
<dbReference type="OrthoDB" id="9812260at2"/>
<dbReference type="RefSeq" id="WP_126160112.1">
    <property type="nucleotide sequence ID" value="NZ_RQXW01000033.1"/>
</dbReference>
<evidence type="ECO:0000256" key="2">
    <source>
        <dbReference type="ARBA" id="ARBA00012528"/>
    </source>
</evidence>
<dbReference type="EC" id="2.7.7.65" evidence="2"/>
<dbReference type="Proteomes" id="UP000283087">
    <property type="component" value="Unassembled WGS sequence"/>
</dbReference>
<dbReference type="InterPro" id="IPR029787">
    <property type="entry name" value="Nucleotide_cyclase"/>
</dbReference>
<dbReference type="SMART" id="SM00267">
    <property type="entry name" value="GGDEF"/>
    <property type="match status" value="1"/>
</dbReference>
<dbReference type="GO" id="GO:0052621">
    <property type="term" value="F:diguanylate cyclase activity"/>
    <property type="evidence" value="ECO:0007669"/>
    <property type="project" value="UniProtKB-EC"/>
</dbReference>
<dbReference type="AlphaFoldDB" id="A0A430KL81"/>
<evidence type="ECO:0000256" key="3">
    <source>
        <dbReference type="ARBA" id="ARBA00034247"/>
    </source>
</evidence>
<dbReference type="NCBIfam" id="TIGR00254">
    <property type="entry name" value="GGDEF"/>
    <property type="match status" value="1"/>
</dbReference>
<accession>A0A430KL81</accession>
<gene>
    <name evidence="6" type="ORF">EH243_18355</name>
</gene>
<dbReference type="Gene3D" id="3.30.70.270">
    <property type="match status" value="1"/>
</dbReference>
<dbReference type="InterPro" id="IPR000160">
    <property type="entry name" value="GGDEF_dom"/>
</dbReference>
<reference evidence="6 7" key="1">
    <citation type="submission" date="2018-11" db="EMBL/GenBank/DDBJ databases">
        <title>The draft genome sequence of Amphritea opalescens ANRC-JH13T.</title>
        <authorList>
            <person name="Fang Z."/>
            <person name="Zhang Y."/>
            <person name="Han X."/>
        </authorList>
    </citation>
    <scope>NUCLEOTIDE SEQUENCE [LARGE SCALE GENOMIC DNA]</scope>
    <source>
        <strain evidence="6 7">ANRC-JH13</strain>
    </source>
</reference>
<keyword evidence="7" id="KW-1185">Reference proteome</keyword>